<evidence type="ECO:0000313" key="4">
    <source>
        <dbReference type="EMBL" id="SDK85808.1"/>
    </source>
</evidence>
<evidence type="ECO:0000256" key="2">
    <source>
        <dbReference type="ARBA" id="ARBA00022827"/>
    </source>
</evidence>
<proteinExistence type="predicted"/>
<keyword evidence="1" id="KW-0285">Flavoprotein</keyword>
<dbReference type="PANTHER" id="PTHR11748:SF103">
    <property type="entry name" value="GLYCOLATE OXIDASE SUBUNIT GLCE"/>
    <property type="match status" value="1"/>
</dbReference>
<dbReference type="SUPFAM" id="SSF56176">
    <property type="entry name" value="FAD-binding/transporter-associated domain-like"/>
    <property type="match status" value="1"/>
</dbReference>
<dbReference type="PROSITE" id="PS51387">
    <property type="entry name" value="FAD_PCMH"/>
    <property type="match status" value="1"/>
</dbReference>
<feature type="domain" description="FAD-binding PCMH-type" evidence="3">
    <location>
        <begin position="1"/>
        <end position="166"/>
    </location>
</feature>
<evidence type="ECO:0000259" key="3">
    <source>
        <dbReference type="PROSITE" id="PS51387"/>
    </source>
</evidence>
<dbReference type="InterPro" id="IPR006094">
    <property type="entry name" value="Oxid_FAD_bind_N"/>
</dbReference>
<gene>
    <name evidence="4" type="ORF">SAMN04487971_103314</name>
</gene>
<dbReference type="InterPro" id="IPR016164">
    <property type="entry name" value="FAD-linked_Oxase-like_C"/>
</dbReference>
<dbReference type="InterPro" id="IPR016169">
    <property type="entry name" value="FAD-bd_PCMH_sub2"/>
</dbReference>
<evidence type="ECO:0000256" key="1">
    <source>
        <dbReference type="ARBA" id="ARBA00022630"/>
    </source>
</evidence>
<dbReference type="GO" id="GO:0003824">
    <property type="term" value="F:catalytic activity"/>
    <property type="evidence" value="ECO:0007669"/>
    <property type="project" value="InterPro"/>
</dbReference>
<accession>A0A1G9FBW5</accession>
<dbReference type="Pfam" id="PF01565">
    <property type="entry name" value="FAD_binding_4"/>
    <property type="match status" value="1"/>
</dbReference>
<dbReference type="OrthoDB" id="9811557at2"/>
<dbReference type="PANTHER" id="PTHR11748">
    <property type="entry name" value="D-LACTATE DEHYDROGENASE"/>
    <property type="match status" value="1"/>
</dbReference>
<keyword evidence="2" id="KW-0274">FAD</keyword>
<dbReference type="Gene3D" id="3.30.465.10">
    <property type="match status" value="1"/>
</dbReference>
<evidence type="ECO:0000313" key="5">
    <source>
        <dbReference type="Proteomes" id="UP000199555"/>
    </source>
</evidence>
<sequence>MRPETEAELAGMIRAARGPLSVIGGGTRLLPGEGQGTRLSTAALTGITLYEPAALTVVARAGTPLAEIEALLASERQRLAFEPPPAEGSTIGGVIAANASGPRRVKDGAARDSLLGVRFVDGSGEIVSNGGRVMKNVTGYDLVKLMAGSRGTLGALTEVSLKTQPIPPESLTLALPDLDAASAVPALTAALTGPWDVTGAAWLPGHGALIRIEGLEGSVRLRADTLSTRLSAFGPVQPREDDPWLLLRENIPGWHTPGKQFGGLFSASQGQSLSGAAPRSGGAIWRITCRPSQAATILTMNPDASPIALDWGASLILLSLPANTRPSLPAGTRALCLQGTHRGPLPPPDPVTRRLEEGLRERFDPRGIFAAPELTVA</sequence>
<keyword evidence="5" id="KW-1185">Reference proteome</keyword>
<dbReference type="Proteomes" id="UP000199555">
    <property type="component" value="Unassembled WGS sequence"/>
</dbReference>
<dbReference type="GO" id="GO:0071949">
    <property type="term" value="F:FAD binding"/>
    <property type="evidence" value="ECO:0007669"/>
    <property type="project" value="InterPro"/>
</dbReference>
<dbReference type="InterPro" id="IPR036318">
    <property type="entry name" value="FAD-bd_PCMH-like_sf"/>
</dbReference>
<dbReference type="InterPro" id="IPR016166">
    <property type="entry name" value="FAD-bd_PCMH"/>
</dbReference>
<organism evidence="4 5">
    <name type="scientific">Paracoccus chinensis</name>
    <dbReference type="NCBI Taxonomy" id="525640"/>
    <lineage>
        <taxon>Bacteria</taxon>
        <taxon>Pseudomonadati</taxon>
        <taxon>Pseudomonadota</taxon>
        <taxon>Alphaproteobacteria</taxon>
        <taxon>Rhodobacterales</taxon>
        <taxon>Paracoccaceae</taxon>
        <taxon>Paracoccus</taxon>
    </lineage>
</organism>
<name>A0A1G9FBW5_9RHOB</name>
<dbReference type="STRING" id="525640.SAMN04487971_103314"/>
<dbReference type="RefSeq" id="WP_090753640.1">
    <property type="nucleotide sequence ID" value="NZ_FNGE01000003.1"/>
</dbReference>
<reference evidence="5" key="1">
    <citation type="submission" date="2016-10" db="EMBL/GenBank/DDBJ databases">
        <authorList>
            <person name="Varghese N."/>
            <person name="Submissions S."/>
        </authorList>
    </citation>
    <scope>NUCLEOTIDE SEQUENCE [LARGE SCALE GENOMIC DNA]</scope>
    <source>
        <strain evidence="5">CGMCC 1.7655</strain>
    </source>
</reference>
<dbReference type="AlphaFoldDB" id="A0A1G9FBW5"/>
<dbReference type="SUPFAM" id="SSF55103">
    <property type="entry name" value="FAD-linked oxidases, C-terminal domain"/>
    <property type="match status" value="1"/>
</dbReference>
<dbReference type="EMBL" id="FNGE01000003">
    <property type="protein sequence ID" value="SDK85808.1"/>
    <property type="molecule type" value="Genomic_DNA"/>
</dbReference>
<protein>
    <submittedName>
        <fullName evidence="4">Glycolate oxidase FAD binding subunit</fullName>
    </submittedName>
</protein>